<dbReference type="AlphaFoldDB" id="A0A8D5JMV3"/>
<dbReference type="PANTHER" id="PTHR46401:SF2">
    <property type="entry name" value="GLYCOSYLTRANSFERASE WBBK-RELATED"/>
    <property type="match status" value="1"/>
</dbReference>
<reference evidence="3" key="1">
    <citation type="submission" date="2020-09" db="EMBL/GenBank/DDBJ databases">
        <title>Desulfogranum mesoprofundum gen. nov., sp. nov., a novel mesophilic, sulfate-reducing chemolithoautotroph isolated from a deep-sea hydrothermal vent chimney in the Suiyo Seamount.</title>
        <authorList>
            <person name="Hashimoto Y."/>
            <person name="Nakagawa S."/>
        </authorList>
    </citation>
    <scope>NUCLEOTIDE SEQUENCE</scope>
    <source>
        <strain evidence="3">KT2</strain>
    </source>
</reference>
<protein>
    <submittedName>
        <fullName evidence="3">Glycosyl transferase family 1</fullName>
    </submittedName>
</protein>
<evidence type="ECO:0000313" key="3">
    <source>
        <dbReference type="EMBL" id="BCL59435.1"/>
    </source>
</evidence>
<evidence type="ECO:0000313" key="4">
    <source>
        <dbReference type="Proteomes" id="UP000826725"/>
    </source>
</evidence>
<dbReference type="GO" id="GO:0009103">
    <property type="term" value="P:lipopolysaccharide biosynthetic process"/>
    <property type="evidence" value="ECO:0007669"/>
    <property type="project" value="TreeGrafter"/>
</dbReference>
<keyword evidence="1 3" id="KW-0808">Transferase</keyword>
<dbReference type="Pfam" id="PF13439">
    <property type="entry name" value="Glyco_transf_4"/>
    <property type="match status" value="1"/>
</dbReference>
<dbReference type="KEGG" id="dbk:DGMP_01280"/>
<name>A0A8D5JMV3_9BACT</name>
<feature type="domain" description="Glycosyltransferase subfamily 4-like N-terminal" evidence="2">
    <location>
        <begin position="96"/>
        <end position="210"/>
    </location>
</feature>
<dbReference type="RefSeq" id="WP_228855670.1">
    <property type="nucleotide sequence ID" value="NZ_AP024086.1"/>
</dbReference>
<evidence type="ECO:0000256" key="1">
    <source>
        <dbReference type="ARBA" id="ARBA00022679"/>
    </source>
</evidence>
<evidence type="ECO:0000259" key="2">
    <source>
        <dbReference type="Pfam" id="PF13439"/>
    </source>
</evidence>
<sequence length="401" mass="45698">MNILFITTKCPLPTNDGHSLRSFNLLKQVAAVHSVHLLSFVKYQQEYDSIPELETICSSVTLLNIPENTSKTTLFRTLILSVFAGKAFVTCKYDTRQMRETIRTKIKEIDLIHFDMLPLAVFLDETNGLPTVLNEHNVESLLLQRRLENEQGIIKKWFFSRQQKLLEQFERNACRNVHSIITCSENDLATLKSFAPQTQIDVVPNGVDTSYFAPLVSEPEEPHSMIFIGGLNWFPNYDALEWFDTCIFPEILNHFPDAHLHIIGIMSDTFPWKHSQATTCYGFVDDIRPYMAKASLFIVPLRIGGGTRLKILNAMAMGKPVISTTIGAEGLGVVSGENILLADDEQSFCKMTKNLFNQSTLRKTLSVNARNFINEHYQWKHIGKKLLNVYNSVSMKKRKFT</sequence>
<dbReference type="Proteomes" id="UP000826725">
    <property type="component" value="Chromosome"/>
</dbReference>
<gene>
    <name evidence="3" type="ORF">DGMP_01280</name>
</gene>
<dbReference type="GO" id="GO:0016757">
    <property type="term" value="F:glycosyltransferase activity"/>
    <property type="evidence" value="ECO:0007669"/>
    <property type="project" value="TreeGrafter"/>
</dbReference>
<organism evidence="3 4">
    <name type="scientific">Desulfomarina profundi</name>
    <dbReference type="NCBI Taxonomy" id="2772557"/>
    <lineage>
        <taxon>Bacteria</taxon>
        <taxon>Pseudomonadati</taxon>
        <taxon>Thermodesulfobacteriota</taxon>
        <taxon>Desulfobulbia</taxon>
        <taxon>Desulfobulbales</taxon>
        <taxon>Desulfobulbaceae</taxon>
        <taxon>Desulfomarina</taxon>
    </lineage>
</organism>
<proteinExistence type="predicted"/>
<dbReference type="InterPro" id="IPR028098">
    <property type="entry name" value="Glyco_trans_4-like_N"/>
</dbReference>
<dbReference type="Pfam" id="PF13692">
    <property type="entry name" value="Glyco_trans_1_4"/>
    <property type="match status" value="1"/>
</dbReference>
<dbReference type="PANTHER" id="PTHR46401">
    <property type="entry name" value="GLYCOSYLTRANSFERASE WBBK-RELATED"/>
    <property type="match status" value="1"/>
</dbReference>
<accession>A0A8D5JMV3</accession>
<dbReference type="EMBL" id="AP024086">
    <property type="protein sequence ID" value="BCL59435.1"/>
    <property type="molecule type" value="Genomic_DNA"/>
</dbReference>
<dbReference type="CDD" id="cd03801">
    <property type="entry name" value="GT4_PimA-like"/>
    <property type="match status" value="1"/>
</dbReference>
<keyword evidence="4" id="KW-1185">Reference proteome</keyword>